<dbReference type="InterPro" id="IPR050858">
    <property type="entry name" value="Mal-CoA-ACP_Trans/PKS_FabD"/>
</dbReference>
<dbReference type="KEGG" id="gak:X907_0811"/>
<dbReference type="PIRSF" id="PIRSF000446">
    <property type="entry name" value="Mct"/>
    <property type="match status" value="1"/>
</dbReference>
<dbReference type="AlphaFoldDB" id="A0A3T0E7G1"/>
<dbReference type="InterPro" id="IPR004410">
    <property type="entry name" value="Malonyl_CoA-ACP_transAc_FabD"/>
</dbReference>
<dbReference type="SUPFAM" id="SSF55048">
    <property type="entry name" value="Probable ACP-binding domain of malonyl-CoA ACP transacylase"/>
    <property type="match status" value="1"/>
</dbReference>
<dbReference type="RefSeq" id="WP_127565757.1">
    <property type="nucleotide sequence ID" value="NZ_BMFB01000002.1"/>
</dbReference>
<dbReference type="InterPro" id="IPR016035">
    <property type="entry name" value="Acyl_Trfase/lysoPLipase"/>
</dbReference>
<dbReference type="Gene3D" id="3.40.366.10">
    <property type="entry name" value="Malonyl-Coenzyme A Acyl Carrier Protein, domain 2"/>
    <property type="match status" value="1"/>
</dbReference>
<evidence type="ECO:0000256" key="2">
    <source>
        <dbReference type="ARBA" id="ARBA00018953"/>
    </source>
</evidence>
<dbReference type="EC" id="2.3.1.39" evidence="1 6"/>
<protein>
    <recommendedName>
        <fullName evidence="2 6">Malonyl CoA-acyl carrier protein transacylase</fullName>
        <ecNumber evidence="1 6">2.3.1.39</ecNumber>
    </recommendedName>
</protein>
<comment type="similarity">
    <text evidence="6">Belongs to the fabD family.</text>
</comment>
<dbReference type="GO" id="GO:0004314">
    <property type="term" value="F:[acyl-carrier-protein] S-malonyltransferase activity"/>
    <property type="evidence" value="ECO:0007669"/>
    <property type="project" value="UniProtKB-EC"/>
</dbReference>
<evidence type="ECO:0000256" key="3">
    <source>
        <dbReference type="ARBA" id="ARBA00022679"/>
    </source>
</evidence>
<evidence type="ECO:0000313" key="8">
    <source>
        <dbReference type="Proteomes" id="UP000286954"/>
    </source>
</evidence>
<evidence type="ECO:0000256" key="1">
    <source>
        <dbReference type="ARBA" id="ARBA00013258"/>
    </source>
</evidence>
<keyword evidence="3 6" id="KW-0808">Transferase</keyword>
<keyword evidence="8" id="KW-1185">Reference proteome</keyword>
<dbReference type="SUPFAM" id="SSF52151">
    <property type="entry name" value="FabD/lysophospholipase-like"/>
    <property type="match status" value="1"/>
</dbReference>
<dbReference type="InterPro" id="IPR001227">
    <property type="entry name" value="Ac_transferase_dom_sf"/>
</dbReference>
<dbReference type="EMBL" id="CP018911">
    <property type="protein sequence ID" value="AZU03355.1"/>
    <property type="molecule type" value="Genomic_DNA"/>
</dbReference>
<accession>A0A3T0E7G1</accession>
<evidence type="ECO:0000313" key="7">
    <source>
        <dbReference type="EMBL" id="AZU03355.1"/>
    </source>
</evidence>
<dbReference type="Gene3D" id="3.30.70.250">
    <property type="entry name" value="Malonyl-CoA ACP transacylase, ACP-binding"/>
    <property type="match status" value="1"/>
</dbReference>
<dbReference type="GO" id="GO:0006633">
    <property type="term" value="P:fatty acid biosynthetic process"/>
    <property type="evidence" value="ECO:0007669"/>
    <property type="project" value="TreeGrafter"/>
</dbReference>
<sequence>MALAFIFPGQGSQAVGMGRELAEAFPAARAVYEAVDEALGEKLSALIWDGPIETLTLTQNAQPALMATSLAVMAALKEGFSIDVTAAKFVAGHSLGEYSALAAAGALSIDDAAKLLRLRGQSMQKAVPVGQGAMAAILGAEEAQVQKAVEAGSAAGVVQIANDNAPGQIVISGAKEAVEAAIEAAKADGIRKAMLLPVSAPFHCTLMQPAADAMAQALKSAAIKAPAVPVITNVTAGPVSDPEAIRAQLVEQVTGRVRWRESVIWMAGEGGITRFAEAGAGKVLSGMLKRTVEGVEGVALNGPADLEAFAASLKGNA</sequence>
<dbReference type="InterPro" id="IPR014043">
    <property type="entry name" value="Acyl_transferase_dom"/>
</dbReference>
<dbReference type="PANTHER" id="PTHR42681:SF1">
    <property type="entry name" value="MALONYL-COA-ACYL CARRIER PROTEIN TRANSACYLASE, MITOCHONDRIAL"/>
    <property type="match status" value="1"/>
</dbReference>
<evidence type="ECO:0000256" key="6">
    <source>
        <dbReference type="PIRNR" id="PIRNR000446"/>
    </source>
</evidence>
<dbReference type="Proteomes" id="UP000286954">
    <property type="component" value="Chromosome"/>
</dbReference>
<dbReference type="PANTHER" id="PTHR42681">
    <property type="entry name" value="MALONYL-COA-ACYL CARRIER PROTEIN TRANSACYLASE, MITOCHONDRIAL"/>
    <property type="match status" value="1"/>
</dbReference>
<dbReference type="OrthoDB" id="9808564at2"/>
<dbReference type="InterPro" id="IPR016036">
    <property type="entry name" value="Malonyl_transacylase_ACP-bd"/>
</dbReference>
<dbReference type="GO" id="GO:0005829">
    <property type="term" value="C:cytosol"/>
    <property type="evidence" value="ECO:0007669"/>
    <property type="project" value="TreeGrafter"/>
</dbReference>
<dbReference type="SMART" id="SM00827">
    <property type="entry name" value="PKS_AT"/>
    <property type="match status" value="1"/>
</dbReference>
<keyword evidence="4 6" id="KW-0012">Acyltransferase</keyword>
<organism evidence="7 8">
    <name type="scientific">Glycocaulis alkaliphilus</name>
    <dbReference type="NCBI Taxonomy" id="1434191"/>
    <lineage>
        <taxon>Bacteria</taxon>
        <taxon>Pseudomonadati</taxon>
        <taxon>Pseudomonadota</taxon>
        <taxon>Alphaproteobacteria</taxon>
        <taxon>Maricaulales</taxon>
        <taxon>Maricaulaceae</taxon>
        <taxon>Glycocaulis</taxon>
    </lineage>
</organism>
<evidence type="ECO:0000256" key="4">
    <source>
        <dbReference type="ARBA" id="ARBA00023315"/>
    </source>
</evidence>
<dbReference type="Pfam" id="PF00698">
    <property type="entry name" value="Acyl_transf_1"/>
    <property type="match status" value="1"/>
</dbReference>
<evidence type="ECO:0000256" key="5">
    <source>
        <dbReference type="ARBA" id="ARBA00048462"/>
    </source>
</evidence>
<gene>
    <name evidence="7" type="ORF">X907_0811</name>
</gene>
<dbReference type="FunFam" id="3.30.70.250:FF:000001">
    <property type="entry name" value="Malonyl CoA-acyl carrier protein transacylase"/>
    <property type="match status" value="1"/>
</dbReference>
<comment type="catalytic activity">
    <reaction evidence="5 6">
        <text>holo-[ACP] + malonyl-CoA = malonyl-[ACP] + CoA</text>
        <dbReference type="Rhea" id="RHEA:41792"/>
        <dbReference type="Rhea" id="RHEA-COMP:9623"/>
        <dbReference type="Rhea" id="RHEA-COMP:9685"/>
        <dbReference type="ChEBI" id="CHEBI:57287"/>
        <dbReference type="ChEBI" id="CHEBI:57384"/>
        <dbReference type="ChEBI" id="CHEBI:64479"/>
        <dbReference type="ChEBI" id="CHEBI:78449"/>
        <dbReference type="EC" id="2.3.1.39"/>
    </reaction>
</comment>
<reference evidence="7 8" key="1">
    <citation type="submission" date="2016-12" db="EMBL/GenBank/DDBJ databases">
        <title>The genome of dimorphic prosthecate Glycocaulis alkaliphilus 6b-8t, isolated from crude oil dictates its adaptability in petroleum environments.</title>
        <authorList>
            <person name="Wu X.-L."/>
            <person name="Geng S."/>
        </authorList>
    </citation>
    <scope>NUCLEOTIDE SEQUENCE [LARGE SCALE GENOMIC DNA]</scope>
    <source>
        <strain evidence="7 8">6B-8</strain>
    </source>
</reference>
<name>A0A3T0E7G1_9PROT</name>
<proteinExistence type="inferred from homology"/>
<dbReference type="NCBIfam" id="TIGR00128">
    <property type="entry name" value="fabD"/>
    <property type="match status" value="1"/>
</dbReference>
<dbReference type="InterPro" id="IPR024925">
    <property type="entry name" value="Malonyl_CoA-ACP_transAc"/>
</dbReference>